<proteinExistence type="predicted"/>
<sequence>MRFTRGGGPAWTPEMAARQGRSWRRRALSACCLLVSPVRLIVDKFFAFEKAQ</sequence>
<dbReference type="EMBL" id="JAVDQF010000001">
    <property type="protein sequence ID" value="MDR6270350.1"/>
    <property type="molecule type" value="Genomic_DNA"/>
</dbReference>
<keyword evidence="2" id="KW-1185">Reference proteome</keyword>
<name>A0ABU1JD51_9MICC</name>
<dbReference type="Proteomes" id="UP001185069">
    <property type="component" value="Unassembled WGS sequence"/>
</dbReference>
<evidence type="ECO:0000313" key="2">
    <source>
        <dbReference type="Proteomes" id="UP001185069"/>
    </source>
</evidence>
<comment type="caution">
    <text evidence="1">The sequence shown here is derived from an EMBL/GenBank/DDBJ whole genome shotgun (WGS) entry which is preliminary data.</text>
</comment>
<dbReference type="RefSeq" id="WP_309799368.1">
    <property type="nucleotide sequence ID" value="NZ_BAAAHY010000007.1"/>
</dbReference>
<organism evidence="1 2">
    <name type="scientific">Arthrobacter russicus</name>
    <dbReference type="NCBI Taxonomy" id="172040"/>
    <lineage>
        <taxon>Bacteria</taxon>
        <taxon>Bacillati</taxon>
        <taxon>Actinomycetota</taxon>
        <taxon>Actinomycetes</taxon>
        <taxon>Micrococcales</taxon>
        <taxon>Micrococcaceae</taxon>
        <taxon>Arthrobacter</taxon>
    </lineage>
</organism>
<accession>A0ABU1JD51</accession>
<gene>
    <name evidence="1" type="ORF">JOE69_002588</name>
</gene>
<reference evidence="1 2" key="1">
    <citation type="submission" date="2023-07" db="EMBL/GenBank/DDBJ databases">
        <title>Sequencing the genomes of 1000 actinobacteria strains.</title>
        <authorList>
            <person name="Klenk H.-P."/>
        </authorList>
    </citation>
    <scope>NUCLEOTIDE SEQUENCE [LARGE SCALE GENOMIC DNA]</scope>
    <source>
        <strain evidence="1 2">DSM 14555</strain>
    </source>
</reference>
<evidence type="ECO:0000313" key="1">
    <source>
        <dbReference type="EMBL" id="MDR6270350.1"/>
    </source>
</evidence>
<protein>
    <submittedName>
        <fullName evidence="1">Uncharacterized protein</fullName>
    </submittedName>
</protein>